<evidence type="ECO:0000313" key="2">
    <source>
        <dbReference type="Proteomes" id="UP000288805"/>
    </source>
</evidence>
<dbReference type="AlphaFoldDB" id="A0A438EQM9"/>
<dbReference type="Proteomes" id="UP000288805">
    <property type="component" value="Unassembled WGS sequence"/>
</dbReference>
<dbReference type="EMBL" id="QGNW01001215">
    <property type="protein sequence ID" value="RVW50049.1"/>
    <property type="molecule type" value="Genomic_DNA"/>
</dbReference>
<organism evidence="1 2">
    <name type="scientific">Vitis vinifera</name>
    <name type="common">Grape</name>
    <dbReference type="NCBI Taxonomy" id="29760"/>
    <lineage>
        <taxon>Eukaryota</taxon>
        <taxon>Viridiplantae</taxon>
        <taxon>Streptophyta</taxon>
        <taxon>Embryophyta</taxon>
        <taxon>Tracheophyta</taxon>
        <taxon>Spermatophyta</taxon>
        <taxon>Magnoliopsida</taxon>
        <taxon>eudicotyledons</taxon>
        <taxon>Gunneridae</taxon>
        <taxon>Pentapetalae</taxon>
        <taxon>rosids</taxon>
        <taxon>Vitales</taxon>
        <taxon>Vitaceae</taxon>
        <taxon>Viteae</taxon>
        <taxon>Vitis</taxon>
    </lineage>
</organism>
<evidence type="ECO:0000313" key="1">
    <source>
        <dbReference type="EMBL" id="RVW50049.1"/>
    </source>
</evidence>
<gene>
    <name evidence="1" type="ORF">CK203_082315</name>
</gene>
<reference evidence="1 2" key="1">
    <citation type="journal article" date="2018" name="PLoS Genet.">
        <title>Population sequencing reveals clonal diversity and ancestral inbreeding in the grapevine cultivar Chardonnay.</title>
        <authorList>
            <person name="Roach M.J."/>
            <person name="Johnson D.L."/>
            <person name="Bohlmann J."/>
            <person name="van Vuuren H.J."/>
            <person name="Jones S.J."/>
            <person name="Pretorius I.S."/>
            <person name="Schmidt S.A."/>
            <person name="Borneman A.R."/>
        </authorList>
    </citation>
    <scope>NUCLEOTIDE SEQUENCE [LARGE SCALE GENOMIC DNA]</scope>
    <source>
        <strain evidence="2">cv. Chardonnay</strain>
        <tissue evidence="1">Leaf</tissue>
    </source>
</reference>
<name>A0A438EQM9_VITVI</name>
<sequence length="45" mass="5079">MSIMKESQTIKDYAEQLLSIANKALEQTRMMRQEGSVEGAFQAKS</sequence>
<proteinExistence type="predicted"/>
<accession>A0A438EQM9</accession>
<comment type="caution">
    <text evidence="1">The sequence shown here is derived from an EMBL/GenBank/DDBJ whole genome shotgun (WGS) entry which is preliminary data.</text>
</comment>
<protein>
    <submittedName>
        <fullName evidence="1">Uncharacterized protein</fullName>
    </submittedName>
</protein>